<dbReference type="GO" id="GO:0006730">
    <property type="term" value="P:one-carbon metabolic process"/>
    <property type="evidence" value="ECO:0007669"/>
    <property type="project" value="UniProtKB-KW"/>
</dbReference>
<comment type="catalytic activity">
    <reaction evidence="8">
        <text>(6S)-5,6,7,8-tetrahydrofolate + NADP(+) = 7,8-dihydrofolate + NADPH + H(+)</text>
        <dbReference type="Rhea" id="RHEA:15009"/>
        <dbReference type="ChEBI" id="CHEBI:15378"/>
        <dbReference type="ChEBI" id="CHEBI:57451"/>
        <dbReference type="ChEBI" id="CHEBI:57453"/>
        <dbReference type="ChEBI" id="CHEBI:57783"/>
        <dbReference type="ChEBI" id="CHEBI:58349"/>
        <dbReference type="EC" id="1.5.1.3"/>
    </reaction>
</comment>
<evidence type="ECO:0000256" key="1">
    <source>
        <dbReference type="ARBA" id="ARBA00004903"/>
    </source>
</evidence>
<evidence type="ECO:0000256" key="3">
    <source>
        <dbReference type="ARBA" id="ARBA00012856"/>
    </source>
</evidence>
<name>A0A0J1FT23_9BURK</name>
<dbReference type="GO" id="GO:0005829">
    <property type="term" value="C:cytosol"/>
    <property type="evidence" value="ECO:0007669"/>
    <property type="project" value="TreeGrafter"/>
</dbReference>
<dbReference type="UniPathway" id="UPA00077">
    <property type="reaction ID" value="UER00158"/>
</dbReference>
<dbReference type="SUPFAM" id="SSF53597">
    <property type="entry name" value="Dihydrofolate reductase-like"/>
    <property type="match status" value="1"/>
</dbReference>
<keyword evidence="4 8" id="KW-0554">One-carbon metabolism</keyword>
<dbReference type="AlphaFoldDB" id="A0A0J1FT23"/>
<dbReference type="GO" id="GO:0046654">
    <property type="term" value="P:tetrahydrofolate biosynthetic process"/>
    <property type="evidence" value="ECO:0007669"/>
    <property type="project" value="UniProtKB-UniPathway"/>
</dbReference>
<reference evidence="11 12" key="1">
    <citation type="journal article" date="2015" name="Genome Announc.">
        <title>Draft Genome Sequence of Burkholderia sp. Strain PML1(12), an Ectomycorrhizosphere-Inhabiting Bacterium with Effective Mineral-Weathering Ability.</title>
        <authorList>
            <person name="Uroz S."/>
            <person name="Oger P."/>
        </authorList>
    </citation>
    <scope>NUCLEOTIDE SEQUENCE [LARGE SCALE GENOMIC DNA]</scope>
    <source>
        <strain evidence="12">PML1(12)</strain>
    </source>
</reference>
<protein>
    <recommendedName>
        <fullName evidence="3 8">Dihydrofolate reductase</fullName>
        <ecNumber evidence="3 8">1.5.1.3</ecNumber>
    </recommendedName>
</protein>
<organism evidence="11 12">
    <name type="scientific">Caballeronia mineralivorans PML1(12)</name>
    <dbReference type="NCBI Taxonomy" id="908627"/>
    <lineage>
        <taxon>Bacteria</taxon>
        <taxon>Pseudomonadati</taxon>
        <taxon>Pseudomonadota</taxon>
        <taxon>Betaproteobacteria</taxon>
        <taxon>Burkholderiales</taxon>
        <taxon>Burkholderiaceae</taxon>
        <taxon>Caballeronia</taxon>
    </lineage>
</organism>
<comment type="similarity">
    <text evidence="2 8 9">Belongs to the dihydrofolate reductase family.</text>
</comment>
<feature type="domain" description="DHFR" evidence="10">
    <location>
        <begin position="6"/>
        <end position="163"/>
    </location>
</feature>
<gene>
    <name evidence="11" type="ORF">EOS_27885</name>
</gene>
<dbReference type="PANTHER" id="PTHR48069:SF3">
    <property type="entry name" value="DIHYDROFOLATE REDUCTASE"/>
    <property type="match status" value="1"/>
</dbReference>
<comment type="function">
    <text evidence="7 8">Key enzyme in folate metabolism. Catalyzes an essential reaction for de novo glycine and purine synthesis, and for DNA precursor synthesis.</text>
</comment>
<evidence type="ECO:0000256" key="7">
    <source>
        <dbReference type="ARBA" id="ARBA00025067"/>
    </source>
</evidence>
<dbReference type="InterPro" id="IPR024072">
    <property type="entry name" value="DHFR-like_dom_sf"/>
</dbReference>
<dbReference type="Proteomes" id="UP000035963">
    <property type="component" value="Unassembled WGS sequence"/>
</dbReference>
<dbReference type="EMBL" id="AEJF01000168">
    <property type="protein sequence ID" value="KLU22953.1"/>
    <property type="molecule type" value="Genomic_DNA"/>
</dbReference>
<proteinExistence type="inferred from homology"/>
<dbReference type="PANTHER" id="PTHR48069">
    <property type="entry name" value="DIHYDROFOLATE REDUCTASE"/>
    <property type="match status" value="1"/>
</dbReference>
<comment type="pathway">
    <text evidence="1 8">Cofactor biosynthesis; tetrahydrofolate biosynthesis; 5,6,7,8-tetrahydrofolate from 7,8-dihydrofolate: step 1/1.</text>
</comment>
<evidence type="ECO:0000256" key="8">
    <source>
        <dbReference type="PIRNR" id="PIRNR000194"/>
    </source>
</evidence>
<keyword evidence="5 8" id="KW-0521">NADP</keyword>
<evidence type="ECO:0000256" key="9">
    <source>
        <dbReference type="RuleBase" id="RU004474"/>
    </source>
</evidence>
<dbReference type="GO" id="GO:0046655">
    <property type="term" value="P:folic acid metabolic process"/>
    <property type="evidence" value="ECO:0007669"/>
    <property type="project" value="TreeGrafter"/>
</dbReference>
<dbReference type="CDD" id="cd00209">
    <property type="entry name" value="DHFR"/>
    <property type="match status" value="1"/>
</dbReference>
<dbReference type="InterPro" id="IPR017925">
    <property type="entry name" value="DHFR_CS"/>
</dbReference>
<evidence type="ECO:0000256" key="6">
    <source>
        <dbReference type="ARBA" id="ARBA00023002"/>
    </source>
</evidence>
<dbReference type="GO" id="GO:0050661">
    <property type="term" value="F:NADP binding"/>
    <property type="evidence" value="ECO:0007669"/>
    <property type="project" value="InterPro"/>
</dbReference>
<dbReference type="GO" id="GO:0046452">
    <property type="term" value="P:dihydrofolate metabolic process"/>
    <property type="evidence" value="ECO:0007669"/>
    <property type="project" value="TreeGrafter"/>
</dbReference>
<evidence type="ECO:0000256" key="2">
    <source>
        <dbReference type="ARBA" id="ARBA00009539"/>
    </source>
</evidence>
<dbReference type="GO" id="GO:0004146">
    <property type="term" value="F:dihydrofolate reductase activity"/>
    <property type="evidence" value="ECO:0007669"/>
    <property type="project" value="UniProtKB-EC"/>
</dbReference>
<evidence type="ECO:0000313" key="11">
    <source>
        <dbReference type="EMBL" id="KLU22953.1"/>
    </source>
</evidence>
<dbReference type="PROSITE" id="PS51330">
    <property type="entry name" value="DHFR_2"/>
    <property type="match status" value="1"/>
</dbReference>
<evidence type="ECO:0000259" key="10">
    <source>
        <dbReference type="PROSITE" id="PS51330"/>
    </source>
</evidence>
<dbReference type="PATRIC" id="fig|908627.4.peg.6236"/>
<keyword evidence="12" id="KW-1185">Reference proteome</keyword>
<dbReference type="RefSeq" id="WP_047895423.1">
    <property type="nucleotide sequence ID" value="NZ_AEJF01000168.1"/>
</dbReference>
<evidence type="ECO:0000256" key="5">
    <source>
        <dbReference type="ARBA" id="ARBA00022857"/>
    </source>
</evidence>
<evidence type="ECO:0000256" key="4">
    <source>
        <dbReference type="ARBA" id="ARBA00022563"/>
    </source>
</evidence>
<sequence length="163" mass="18290">MLNGKRISMIAAMARNRVIGAANDIPWRVPGEQRRFRQLTEGNLVVMGRRTFDSIGRPLPDRDVLVIGSRTVSIEGVLTCRSIQEAIEIISNDLRDEVFIAGGEQIYRQFLQYADTIYLTEIDLEPVGDTTFPDLPADFACVQKSHVAAPTAYTLMTYNRVLD</sequence>
<dbReference type="PROSITE" id="PS00075">
    <property type="entry name" value="DHFR_1"/>
    <property type="match status" value="1"/>
</dbReference>
<keyword evidence="6 8" id="KW-0560">Oxidoreductase</keyword>
<dbReference type="InterPro" id="IPR012259">
    <property type="entry name" value="DHFR"/>
</dbReference>
<evidence type="ECO:0000313" key="12">
    <source>
        <dbReference type="Proteomes" id="UP000035963"/>
    </source>
</evidence>
<dbReference type="Gene3D" id="3.40.430.10">
    <property type="entry name" value="Dihydrofolate Reductase, subunit A"/>
    <property type="match status" value="1"/>
</dbReference>
<accession>A0A0J1FT23</accession>
<dbReference type="OrthoDB" id="9804315at2"/>
<dbReference type="InterPro" id="IPR001796">
    <property type="entry name" value="DHFR_dom"/>
</dbReference>
<dbReference type="EC" id="1.5.1.3" evidence="3 8"/>
<comment type="caution">
    <text evidence="11">The sequence shown here is derived from an EMBL/GenBank/DDBJ whole genome shotgun (WGS) entry which is preliminary data.</text>
</comment>
<dbReference type="PRINTS" id="PR00070">
    <property type="entry name" value="DHFR"/>
</dbReference>
<dbReference type="PIRSF" id="PIRSF000194">
    <property type="entry name" value="DHFR"/>
    <property type="match status" value="1"/>
</dbReference>
<dbReference type="Pfam" id="PF00186">
    <property type="entry name" value="DHFR_1"/>
    <property type="match status" value="1"/>
</dbReference>